<proteinExistence type="predicted"/>
<comment type="caution">
    <text evidence="2">The sequence shown here is derived from an EMBL/GenBank/DDBJ whole genome shotgun (WGS) entry which is preliminary data.</text>
</comment>
<dbReference type="EMBL" id="BKCM01000010">
    <property type="protein sequence ID" value="GER01501.1"/>
    <property type="molecule type" value="Genomic_DNA"/>
</dbReference>
<sequence>MKVMGALKGITIVEIAGIGPGPFAAMLLADQGARVIRVDRPGASQGIGNPRHDILNRGRQSVALDLKSQAGRKALLQIVAQSDGLIEGFRPGVMERMGLGPDDCLKVNPRLVYGRMTGWGQSGPLAQRAGHDINYIALSGALAAIGNAGQKPAIPLNLVGDFGGGALYLVFGMLCALLSARTTGQGQVVDAAMVDGVASLMSIVYRLDADGLWQSQRGANLLDGGAPFYDVYETSDGKYVSLGPLEPQFFADFVKRMGLQDNPAFAQPFNMKQWPAMRAAITQRIAEKSRDAWCAIFEGSDACFTPVLDYKEAPDHPHMMARETFIEQDGLHQPAPAPRLSKTPGRVQGPPPLPGEQSADILATFGFSDAEIAQLINPRDNKE</sequence>
<dbReference type="InterPro" id="IPR044855">
    <property type="entry name" value="CoA-Trfase_III_dom3_sf"/>
</dbReference>
<gene>
    <name evidence="2" type="ORF">JCM17845_21240</name>
</gene>
<organism evidence="2 3">
    <name type="scientific">Iodidimonas gelatinilytica</name>
    <dbReference type="NCBI Taxonomy" id="1236966"/>
    <lineage>
        <taxon>Bacteria</taxon>
        <taxon>Pseudomonadati</taxon>
        <taxon>Pseudomonadota</taxon>
        <taxon>Alphaproteobacteria</taxon>
        <taxon>Iodidimonadales</taxon>
        <taxon>Iodidimonadaceae</taxon>
        <taxon>Iodidimonas</taxon>
    </lineage>
</organism>
<reference evidence="2 3" key="1">
    <citation type="submission" date="2019-09" db="EMBL/GenBank/DDBJ databases">
        <title>NBRP : Genome information of microbial organism related human and environment.</title>
        <authorList>
            <person name="Hattori M."/>
            <person name="Oshima K."/>
            <person name="Inaba H."/>
            <person name="Suda W."/>
            <person name="Sakamoto M."/>
            <person name="Iino T."/>
            <person name="Kitahara M."/>
            <person name="Oshida Y."/>
            <person name="Iida T."/>
            <person name="Kudo T."/>
            <person name="Itoh T."/>
            <person name="Ohkuma M."/>
        </authorList>
    </citation>
    <scope>NUCLEOTIDE SEQUENCE [LARGE SCALE GENOMIC DNA]</scope>
    <source>
        <strain evidence="2 3">Mie-1</strain>
    </source>
</reference>
<feature type="region of interest" description="Disordered" evidence="1">
    <location>
        <begin position="332"/>
        <end position="358"/>
    </location>
</feature>
<protein>
    <submittedName>
        <fullName evidence="2">Alpha-methylacyl-CoA racemase</fullName>
    </submittedName>
</protein>
<evidence type="ECO:0000313" key="2">
    <source>
        <dbReference type="EMBL" id="GER01501.1"/>
    </source>
</evidence>
<accession>A0A5A7MZL4</accession>
<dbReference type="Gene3D" id="3.40.50.10540">
    <property type="entry name" value="Crotonobetainyl-coa:carnitine coa-transferase, domain 1"/>
    <property type="match status" value="1"/>
</dbReference>
<keyword evidence="3" id="KW-1185">Reference proteome</keyword>
<dbReference type="PANTHER" id="PTHR48228:SF5">
    <property type="entry name" value="ALPHA-METHYLACYL-COA RACEMASE"/>
    <property type="match status" value="1"/>
</dbReference>
<dbReference type="Proteomes" id="UP000325187">
    <property type="component" value="Unassembled WGS sequence"/>
</dbReference>
<evidence type="ECO:0000313" key="3">
    <source>
        <dbReference type="Proteomes" id="UP000325187"/>
    </source>
</evidence>
<dbReference type="PANTHER" id="PTHR48228">
    <property type="entry name" value="SUCCINYL-COA--D-CITRAMALATE COA-TRANSFERASE"/>
    <property type="match status" value="1"/>
</dbReference>
<evidence type="ECO:0000256" key="1">
    <source>
        <dbReference type="SAM" id="MobiDB-lite"/>
    </source>
</evidence>
<dbReference type="Pfam" id="PF02515">
    <property type="entry name" value="CoA_transf_3"/>
    <property type="match status" value="1"/>
</dbReference>
<dbReference type="AlphaFoldDB" id="A0A5A7MZL4"/>
<dbReference type="SUPFAM" id="SSF89796">
    <property type="entry name" value="CoA-transferase family III (CaiB/BaiF)"/>
    <property type="match status" value="1"/>
</dbReference>
<dbReference type="InterPro" id="IPR003673">
    <property type="entry name" value="CoA-Trfase_fam_III"/>
</dbReference>
<dbReference type="Gene3D" id="3.30.1540.10">
    <property type="entry name" value="formyl-coa transferase, domain 3"/>
    <property type="match status" value="1"/>
</dbReference>
<dbReference type="InterPro" id="IPR050509">
    <property type="entry name" value="CoA-transferase_III"/>
</dbReference>
<name>A0A5A7MZL4_9PROT</name>
<dbReference type="InterPro" id="IPR023606">
    <property type="entry name" value="CoA-Trfase_III_dom_1_sf"/>
</dbReference>
<dbReference type="GO" id="GO:0003824">
    <property type="term" value="F:catalytic activity"/>
    <property type="evidence" value="ECO:0007669"/>
    <property type="project" value="InterPro"/>
</dbReference>